<dbReference type="GO" id="GO:0008721">
    <property type="term" value="F:D-serine ammonia-lyase activity"/>
    <property type="evidence" value="ECO:0007669"/>
    <property type="project" value="TreeGrafter"/>
</dbReference>
<name>A0A366HBI2_9BACT</name>
<dbReference type="Gene3D" id="3.20.20.10">
    <property type="entry name" value="Alanine racemase"/>
    <property type="match status" value="1"/>
</dbReference>
<dbReference type="Pfam" id="PF14031">
    <property type="entry name" value="D-ser_dehydrat"/>
    <property type="match status" value="1"/>
</dbReference>
<dbReference type="Gene3D" id="2.40.37.20">
    <property type="entry name" value="D-serine dehydratase-like domain"/>
    <property type="match status" value="1"/>
</dbReference>
<dbReference type="Pfam" id="PF01168">
    <property type="entry name" value="Ala_racemase_N"/>
    <property type="match status" value="1"/>
</dbReference>
<dbReference type="InterPro" id="IPR042208">
    <property type="entry name" value="D-ser_dehydrat-like_sf"/>
</dbReference>
<dbReference type="InterPro" id="IPR001608">
    <property type="entry name" value="Ala_racemase_N"/>
</dbReference>
<dbReference type="RefSeq" id="WP_113960776.1">
    <property type="nucleotide sequence ID" value="NZ_QNRR01000010.1"/>
</dbReference>
<comment type="caution">
    <text evidence="4">The sequence shown here is derived from an EMBL/GenBank/DDBJ whole genome shotgun (WGS) entry which is preliminary data.</text>
</comment>
<dbReference type="InterPro" id="IPR029066">
    <property type="entry name" value="PLP-binding_barrel"/>
</dbReference>
<protein>
    <submittedName>
        <fullName evidence="4">D-serine deaminase-like pyridoxal phosphate-dependent protein</fullName>
    </submittedName>
</protein>
<evidence type="ECO:0000313" key="4">
    <source>
        <dbReference type="EMBL" id="RBP39004.1"/>
    </source>
</evidence>
<keyword evidence="2" id="KW-0456">Lyase</keyword>
<dbReference type="InterPro" id="IPR051466">
    <property type="entry name" value="D-amino_acid_metab_enzyme"/>
</dbReference>
<dbReference type="InterPro" id="IPR026956">
    <property type="entry name" value="D-ser_dehydrat-like_dom"/>
</dbReference>
<evidence type="ECO:0000256" key="2">
    <source>
        <dbReference type="ARBA" id="ARBA00023239"/>
    </source>
</evidence>
<dbReference type="PANTHER" id="PTHR28004">
    <property type="entry name" value="ZGC:162816-RELATED"/>
    <property type="match status" value="1"/>
</dbReference>
<sequence>MTPWHEISNIAEIPTPSLAVWPHRIEENLRRMVKMVQGDTTRLRPHMKTHKMPEVIKLHLVHGITKFKCATIAETEMTASEGADEILLAYPPVGPNIGRLLRLVQKYPHTKFAATTDSEPAARALSEACDAAGLTLDVYLDLDCGMHRTGIAPDDAAFDLYRLLTKLPGLKVAGIHAYDGHIHDSDLATRKTAVETAFSAVEAFREQLLAVGLPVPNYIASGTPTFGIHALRGSYECSPGTCVLWDWGYGTKHPDLDFLHAALVLTRVISKPSTGRLTVDLGHKAIAAENPHPRVHFLNLPEARAVMHSEEHLVLETPHADEFSIGDVLYGVPWHICPTVALHSYANVVRDGRVDDIWRVSGRERVLSV</sequence>
<organism evidence="4 5">
    <name type="scientific">Roseimicrobium gellanilyticum</name>
    <dbReference type="NCBI Taxonomy" id="748857"/>
    <lineage>
        <taxon>Bacteria</taxon>
        <taxon>Pseudomonadati</taxon>
        <taxon>Verrucomicrobiota</taxon>
        <taxon>Verrucomicrobiia</taxon>
        <taxon>Verrucomicrobiales</taxon>
        <taxon>Verrucomicrobiaceae</taxon>
        <taxon>Roseimicrobium</taxon>
    </lineage>
</organism>
<dbReference type="AlphaFoldDB" id="A0A366HBI2"/>
<accession>A0A366HBI2</accession>
<feature type="domain" description="D-serine dehydratase-like" evidence="3">
    <location>
        <begin position="261"/>
        <end position="350"/>
    </location>
</feature>
<dbReference type="PANTHER" id="PTHR28004:SF2">
    <property type="entry name" value="D-SERINE DEHYDRATASE"/>
    <property type="match status" value="1"/>
</dbReference>
<comment type="similarity">
    <text evidence="1">Belongs to the DSD1 family.</text>
</comment>
<reference evidence="4 5" key="1">
    <citation type="submission" date="2018-06" db="EMBL/GenBank/DDBJ databases">
        <title>Genomic Encyclopedia of Type Strains, Phase IV (KMG-IV): sequencing the most valuable type-strain genomes for metagenomic binning, comparative biology and taxonomic classification.</title>
        <authorList>
            <person name="Goeker M."/>
        </authorList>
    </citation>
    <scope>NUCLEOTIDE SEQUENCE [LARGE SCALE GENOMIC DNA]</scope>
    <source>
        <strain evidence="4 5">DSM 25532</strain>
    </source>
</reference>
<evidence type="ECO:0000256" key="1">
    <source>
        <dbReference type="ARBA" id="ARBA00005323"/>
    </source>
</evidence>
<dbReference type="OrthoDB" id="9788869at2"/>
<gene>
    <name evidence="4" type="ORF">DES53_11027</name>
</gene>
<dbReference type="SMART" id="SM01119">
    <property type="entry name" value="D-ser_dehydrat"/>
    <property type="match status" value="1"/>
</dbReference>
<dbReference type="CDD" id="cd06821">
    <property type="entry name" value="PLPDE_III_D-TA"/>
    <property type="match status" value="1"/>
</dbReference>
<dbReference type="Proteomes" id="UP000253426">
    <property type="component" value="Unassembled WGS sequence"/>
</dbReference>
<proteinExistence type="inferred from homology"/>
<evidence type="ECO:0000313" key="5">
    <source>
        <dbReference type="Proteomes" id="UP000253426"/>
    </source>
</evidence>
<evidence type="ECO:0000259" key="3">
    <source>
        <dbReference type="SMART" id="SM01119"/>
    </source>
</evidence>
<dbReference type="EMBL" id="QNRR01000010">
    <property type="protein sequence ID" value="RBP39004.1"/>
    <property type="molecule type" value="Genomic_DNA"/>
</dbReference>
<dbReference type="GO" id="GO:0036088">
    <property type="term" value="P:D-serine catabolic process"/>
    <property type="evidence" value="ECO:0007669"/>
    <property type="project" value="TreeGrafter"/>
</dbReference>
<keyword evidence="5" id="KW-1185">Reference proteome</keyword>
<dbReference type="SUPFAM" id="SSF51419">
    <property type="entry name" value="PLP-binding barrel"/>
    <property type="match status" value="1"/>
</dbReference>